<reference evidence="4 5" key="1">
    <citation type="journal article" date="2011" name="J. Bacteriol.">
        <title>Genome sequence of Chthoniobacter flavus Ellin428, an aerobic heterotrophic soil bacterium.</title>
        <authorList>
            <person name="Kant R."/>
            <person name="van Passel M.W."/>
            <person name="Palva A."/>
            <person name="Lucas S."/>
            <person name="Lapidus A."/>
            <person name="Glavina Del Rio T."/>
            <person name="Dalin E."/>
            <person name="Tice H."/>
            <person name="Bruce D."/>
            <person name="Goodwin L."/>
            <person name="Pitluck S."/>
            <person name="Larimer F.W."/>
            <person name="Land M.L."/>
            <person name="Hauser L."/>
            <person name="Sangwan P."/>
            <person name="de Vos W.M."/>
            <person name="Janssen P.H."/>
            <person name="Smidt H."/>
        </authorList>
    </citation>
    <scope>NUCLEOTIDE SEQUENCE [LARGE SCALE GENOMIC DNA]</scope>
    <source>
        <strain evidence="4 5">Ellin428</strain>
    </source>
</reference>
<accession>B4D0C7</accession>
<evidence type="ECO:0000256" key="1">
    <source>
        <dbReference type="ARBA" id="ARBA00009353"/>
    </source>
</evidence>
<dbReference type="STRING" id="497964.CfE428DRAFT_2365"/>
<dbReference type="PANTHER" id="PTHR11092:SF0">
    <property type="entry name" value="EPIMERASE FAMILY PROTEIN SDR39U1"/>
    <property type="match status" value="1"/>
</dbReference>
<sequence>MKIVIPGGSGQVGTILARAFHGEGHEVVVLSRRPKSAPWRSLPWDGEKLGAWVAELDGADVVINLAGRSVNCRYHARQRREIMDSRVKSTRAVGAAIACVRHSPRVWLQASTATIYAHRYDAPNDEATGIIGGSEPDVPETWRFSIEVAQAWERTFDEADTPATRKVKLRSAMTMSPDAGGIFATLSTLVRCGLGGAAGDGRQFVSWIHEEDFIRAVHWLIAHEEIDGVVNLAAPNPLPYGDFMRALRTAWGVPFGLPAPAWLLEIGTWLLQTESELVLKSRRVVPARLQQAGFEFRYADWPVAAHVLCNAVRQRGS</sequence>
<dbReference type="AlphaFoldDB" id="B4D0C7"/>
<dbReference type="InterPro" id="IPR036291">
    <property type="entry name" value="NAD(P)-bd_dom_sf"/>
</dbReference>
<evidence type="ECO:0000259" key="2">
    <source>
        <dbReference type="Pfam" id="PF01370"/>
    </source>
</evidence>
<feature type="domain" description="DUF1731" evidence="3">
    <location>
        <begin position="259"/>
        <end position="304"/>
    </location>
</feature>
<dbReference type="Pfam" id="PF08338">
    <property type="entry name" value="DUF1731"/>
    <property type="match status" value="1"/>
</dbReference>
<comment type="similarity">
    <text evidence="1">Belongs to the NAD(P)-dependent epimerase/dehydratase family. SDR39U1 subfamily.</text>
</comment>
<name>B4D0C7_9BACT</name>
<evidence type="ECO:0000313" key="4">
    <source>
        <dbReference type="EMBL" id="EDY20441.1"/>
    </source>
</evidence>
<dbReference type="EMBL" id="ABVL01000005">
    <property type="protein sequence ID" value="EDY20441.1"/>
    <property type="molecule type" value="Genomic_DNA"/>
</dbReference>
<keyword evidence="5" id="KW-1185">Reference proteome</keyword>
<dbReference type="Proteomes" id="UP000005824">
    <property type="component" value="Unassembled WGS sequence"/>
</dbReference>
<protein>
    <submittedName>
        <fullName evidence="4">NAD-dependent epimerase/dehydratase</fullName>
    </submittedName>
</protein>
<proteinExistence type="inferred from homology"/>
<dbReference type="InterPro" id="IPR001509">
    <property type="entry name" value="Epimerase_deHydtase"/>
</dbReference>
<gene>
    <name evidence="4" type="ORF">CfE428DRAFT_2365</name>
</gene>
<dbReference type="SUPFAM" id="SSF51735">
    <property type="entry name" value="NAD(P)-binding Rossmann-fold domains"/>
    <property type="match status" value="1"/>
</dbReference>
<evidence type="ECO:0000259" key="3">
    <source>
        <dbReference type="Pfam" id="PF08338"/>
    </source>
</evidence>
<dbReference type="Gene3D" id="3.40.50.720">
    <property type="entry name" value="NAD(P)-binding Rossmann-like Domain"/>
    <property type="match status" value="1"/>
</dbReference>
<dbReference type="InterPro" id="IPR013549">
    <property type="entry name" value="DUF1731"/>
</dbReference>
<comment type="caution">
    <text evidence="4">The sequence shown here is derived from an EMBL/GenBank/DDBJ whole genome shotgun (WGS) entry which is preliminary data.</text>
</comment>
<dbReference type="Pfam" id="PF01370">
    <property type="entry name" value="Epimerase"/>
    <property type="match status" value="1"/>
</dbReference>
<dbReference type="eggNOG" id="COG1090">
    <property type="taxonomic scope" value="Bacteria"/>
</dbReference>
<dbReference type="RefSeq" id="WP_006979690.1">
    <property type="nucleotide sequence ID" value="NZ_ABVL01000005.1"/>
</dbReference>
<dbReference type="PANTHER" id="PTHR11092">
    <property type="entry name" value="SUGAR NUCLEOTIDE EPIMERASE RELATED"/>
    <property type="match status" value="1"/>
</dbReference>
<organism evidence="4 5">
    <name type="scientific">Chthoniobacter flavus Ellin428</name>
    <dbReference type="NCBI Taxonomy" id="497964"/>
    <lineage>
        <taxon>Bacteria</taxon>
        <taxon>Pseudomonadati</taxon>
        <taxon>Verrucomicrobiota</taxon>
        <taxon>Spartobacteria</taxon>
        <taxon>Chthoniobacterales</taxon>
        <taxon>Chthoniobacteraceae</taxon>
        <taxon>Chthoniobacter</taxon>
    </lineage>
</organism>
<dbReference type="InterPro" id="IPR010099">
    <property type="entry name" value="SDR39U1"/>
</dbReference>
<dbReference type="InParanoid" id="B4D0C7"/>
<dbReference type="NCBIfam" id="TIGR01777">
    <property type="entry name" value="yfcH"/>
    <property type="match status" value="1"/>
</dbReference>
<evidence type="ECO:0000313" key="5">
    <source>
        <dbReference type="Proteomes" id="UP000005824"/>
    </source>
</evidence>
<feature type="domain" description="NAD-dependent epimerase/dehydratase" evidence="2">
    <location>
        <begin position="3"/>
        <end position="232"/>
    </location>
</feature>